<keyword evidence="2" id="KW-1185">Reference proteome</keyword>
<protein>
    <submittedName>
        <fullName evidence="1">Uncharacterized protein</fullName>
    </submittedName>
</protein>
<dbReference type="RefSeq" id="WP_208173085.1">
    <property type="nucleotide sequence ID" value="NZ_JAGETZ010000001.1"/>
</dbReference>
<name>A0ABS3Q8L2_9BACT</name>
<organism evidence="1 2">
    <name type="scientific">Hymenobacter negativus</name>
    <dbReference type="NCBI Taxonomy" id="2795026"/>
    <lineage>
        <taxon>Bacteria</taxon>
        <taxon>Pseudomonadati</taxon>
        <taxon>Bacteroidota</taxon>
        <taxon>Cytophagia</taxon>
        <taxon>Cytophagales</taxon>
        <taxon>Hymenobacteraceae</taxon>
        <taxon>Hymenobacter</taxon>
    </lineage>
</organism>
<comment type="caution">
    <text evidence="1">The sequence shown here is derived from an EMBL/GenBank/DDBJ whole genome shotgun (WGS) entry which is preliminary data.</text>
</comment>
<dbReference type="Proteomes" id="UP000664369">
    <property type="component" value="Unassembled WGS sequence"/>
</dbReference>
<gene>
    <name evidence="1" type="ORF">J4E00_00695</name>
</gene>
<accession>A0ABS3Q8L2</accession>
<evidence type="ECO:0000313" key="2">
    <source>
        <dbReference type="Proteomes" id="UP000664369"/>
    </source>
</evidence>
<proteinExistence type="predicted"/>
<dbReference type="EMBL" id="JAGETZ010000001">
    <property type="protein sequence ID" value="MBO2007547.1"/>
    <property type="molecule type" value="Genomic_DNA"/>
</dbReference>
<reference evidence="1 2" key="1">
    <citation type="submission" date="2021-03" db="EMBL/GenBank/DDBJ databases">
        <authorList>
            <person name="Kim M.K."/>
        </authorList>
    </citation>
    <scope>NUCLEOTIDE SEQUENCE [LARGE SCALE GENOMIC DNA]</scope>
    <source>
        <strain evidence="1 2">BT442</strain>
    </source>
</reference>
<sequence length="267" mass="30127">MIRFRLDNRPHFLPEHWGEATPAQLRAAAPHLAHDSVAARLAVVRAWCPKLRDKDVRKLTPDQLWDVCALVGWAWQLEGAALTQFEHRSRTYLLPEPKLLDAVLVEYALASVYFHQFAKPQNPQLTALDSLVATLCRPAVAGLDENDPTWDGQRREKYNAKLAEARALELVDLPIALKMVVLHRFLDAERFIHQAYADLFKKAAPAGEGPVPKPKPAGDGTQVLEVLADLAEQGTYGTYEQASYTRVHTVLFNLAKKARRRREAERE</sequence>
<evidence type="ECO:0000313" key="1">
    <source>
        <dbReference type="EMBL" id="MBO2007547.1"/>
    </source>
</evidence>